<evidence type="ECO:0000256" key="7">
    <source>
        <dbReference type="ARBA" id="ARBA00023004"/>
    </source>
</evidence>
<evidence type="ECO:0000256" key="11">
    <source>
        <dbReference type="ARBA" id="ARBA00023237"/>
    </source>
</evidence>
<evidence type="ECO:0000256" key="9">
    <source>
        <dbReference type="ARBA" id="ARBA00023077"/>
    </source>
</evidence>
<evidence type="ECO:0000256" key="8">
    <source>
        <dbReference type="ARBA" id="ARBA00023065"/>
    </source>
</evidence>
<evidence type="ECO:0000256" key="2">
    <source>
        <dbReference type="ARBA" id="ARBA00022448"/>
    </source>
</evidence>
<dbReference type="GO" id="GO:0009279">
    <property type="term" value="C:cell outer membrane"/>
    <property type="evidence" value="ECO:0007669"/>
    <property type="project" value="UniProtKB-SubCell"/>
</dbReference>
<evidence type="ECO:0000256" key="10">
    <source>
        <dbReference type="ARBA" id="ARBA00023136"/>
    </source>
</evidence>
<feature type="chain" id="PRO_5018693340" description="TonB-dependent receptor" evidence="14">
    <location>
        <begin position="31"/>
        <end position="952"/>
    </location>
</feature>
<evidence type="ECO:0000256" key="1">
    <source>
        <dbReference type="ARBA" id="ARBA00004571"/>
    </source>
</evidence>
<feature type="signal peptide" evidence="14">
    <location>
        <begin position="1"/>
        <end position="30"/>
    </location>
</feature>
<evidence type="ECO:0000313" key="18">
    <source>
        <dbReference type="Proteomes" id="UP000285211"/>
    </source>
</evidence>
<dbReference type="Gene3D" id="2.60.40.1120">
    <property type="entry name" value="Carboxypeptidase-like, regulatory domain"/>
    <property type="match status" value="1"/>
</dbReference>
<dbReference type="EMBL" id="SACJ01000004">
    <property type="protein sequence ID" value="RVT76648.1"/>
    <property type="molecule type" value="Genomic_DNA"/>
</dbReference>
<evidence type="ECO:0000256" key="12">
    <source>
        <dbReference type="PROSITE-ProRule" id="PRU01360"/>
    </source>
</evidence>
<keyword evidence="3 12" id="KW-1134">Transmembrane beta strand</keyword>
<dbReference type="PANTHER" id="PTHR32552:SF89">
    <property type="entry name" value="CATECHOLATE SIDEROPHORE RECEPTOR FIU"/>
    <property type="match status" value="1"/>
</dbReference>
<accession>A0A3S2U616</accession>
<dbReference type="InterPro" id="IPR036942">
    <property type="entry name" value="Beta-barrel_TonB_sf"/>
</dbReference>
<protein>
    <recommendedName>
        <fullName evidence="19">TonB-dependent receptor</fullName>
    </recommendedName>
</protein>
<evidence type="ECO:0008006" key="19">
    <source>
        <dbReference type="Google" id="ProtNLM"/>
    </source>
</evidence>
<comment type="subcellular location">
    <subcellularLocation>
        <location evidence="1 12">Cell outer membrane</location>
        <topology evidence="1 12">Multi-pass membrane protein</topology>
    </subcellularLocation>
</comment>
<keyword evidence="11 12" id="KW-0998">Cell outer membrane</keyword>
<dbReference type="RefSeq" id="WP_128194791.1">
    <property type="nucleotide sequence ID" value="NZ_SACJ01000004.1"/>
</dbReference>
<proteinExistence type="inferred from homology"/>
<dbReference type="Gene3D" id="2.40.170.20">
    <property type="entry name" value="TonB-dependent receptor, beta-barrel domain"/>
    <property type="match status" value="1"/>
</dbReference>
<dbReference type="OrthoDB" id="1122665at2"/>
<dbReference type="Pfam" id="PF13715">
    <property type="entry name" value="CarbopepD_reg_2"/>
    <property type="match status" value="1"/>
</dbReference>
<keyword evidence="6 14" id="KW-0732">Signal</keyword>
<dbReference type="SUPFAM" id="SSF49464">
    <property type="entry name" value="Carboxypeptidase regulatory domain-like"/>
    <property type="match status" value="1"/>
</dbReference>
<dbReference type="SUPFAM" id="SSF56935">
    <property type="entry name" value="Porins"/>
    <property type="match status" value="1"/>
</dbReference>
<reference evidence="17 18" key="1">
    <citation type="submission" date="2019-01" db="EMBL/GenBank/DDBJ databases">
        <authorList>
            <person name="Chen W.-M."/>
        </authorList>
    </citation>
    <scope>NUCLEOTIDE SEQUENCE [LARGE SCALE GENOMIC DNA]</scope>
    <source>
        <strain evidence="17 18">BBQ-12</strain>
    </source>
</reference>
<keyword evidence="4" id="KW-0410">Iron transport</keyword>
<evidence type="ECO:0000256" key="14">
    <source>
        <dbReference type="SAM" id="SignalP"/>
    </source>
</evidence>
<dbReference type="InterPro" id="IPR012910">
    <property type="entry name" value="Plug_dom"/>
</dbReference>
<dbReference type="Pfam" id="PF00593">
    <property type="entry name" value="TonB_dep_Rec_b-barrel"/>
    <property type="match status" value="1"/>
</dbReference>
<keyword evidence="9 13" id="KW-0798">TonB box</keyword>
<evidence type="ECO:0000256" key="4">
    <source>
        <dbReference type="ARBA" id="ARBA00022496"/>
    </source>
</evidence>
<dbReference type="PANTHER" id="PTHR32552">
    <property type="entry name" value="FERRICHROME IRON RECEPTOR-RELATED"/>
    <property type="match status" value="1"/>
</dbReference>
<dbReference type="Pfam" id="PF07715">
    <property type="entry name" value="Plug"/>
    <property type="match status" value="1"/>
</dbReference>
<keyword evidence="10 12" id="KW-0472">Membrane</keyword>
<evidence type="ECO:0000313" key="17">
    <source>
        <dbReference type="EMBL" id="RVT76648.1"/>
    </source>
</evidence>
<evidence type="ECO:0000259" key="16">
    <source>
        <dbReference type="Pfam" id="PF07715"/>
    </source>
</evidence>
<dbReference type="AlphaFoldDB" id="A0A3S2U616"/>
<feature type="domain" description="TonB-dependent receptor plug" evidence="16">
    <location>
        <begin position="124"/>
        <end position="239"/>
    </location>
</feature>
<dbReference type="InterPro" id="IPR039426">
    <property type="entry name" value="TonB-dep_rcpt-like"/>
</dbReference>
<evidence type="ECO:0000256" key="3">
    <source>
        <dbReference type="ARBA" id="ARBA00022452"/>
    </source>
</evidence>
<keyword evidence="18" id="KW-1185">Reference proteome</keyword>
<dbReference type="PROSITE" id="PS52016">
    <property type="entry name" value="TONB_DEPENDENT_REC_3"/>
    <property type="match status" value="1"/>
</dbReference>
<dbReference type="InterPro" id="IPR037066">
    <property type="entry name" value="Plug_dom_sf"/>
</dbReference>
<evidence type="ECO:0000256" key="6">
    <source>
        <dbReference type="ARBA" id="ARBA00022729"/>
    </source>
</evidence>
<sequence length="952" mass="104784">MKKFLQEKRVTLFLIKALVLYLGFCSQAIAQQMIQGKVTDATNQPVIGASVVVKGSHNGTITDIDGKYNVNVKVNATLVFSYVGFKTKEVVIANQKMLNVILQDDTQSLEEVVVTGVFDKRTRMQSSVSISSLTAKQIDRVAVNSSADLLKNIPGVFVNSSLGEIRNTVYSRGVSVGSNDGASGYYYVSMQEDGLPVTNATFGNYGPDYFLRSDATLGRLEAVRGGTASILGNNAPGGIYNYISKTGGKTFEGEIRTKYGLEGNGKNPYYRADFDFGGPLSNDKSITYNIGGFYRQSDGARYSGYPMNKGGQLKANVVKTYKTGNVKLFVKILDDHNGWNEFTPTIGFTNPSFPSGVTNTTSVLIPSIQEDFTINETGKKVHYDSRDLVHSTDYSTGLNWDQNLGNGWKLENKARYSTKRSLWNTTGIVYPFATDGVVFYAVTNTLFSPGVYSFNDHKTGTQIGSVTNNFFNYTVNYSNFPGANIQPNSLYFNPLFYTDNKMKELINQFTINKKIDKMTFTAGMFYAHSNLNRMNSTGVGEVFSQMTTPRPTLTDISYVGLFDGQTYNLTNPNGVVGGAGKSAPVNIIDVAQDQMAFFFGHTWEISPKLNFDWGVRSERVSFKGNNQIAVATDLTSTGGTDGNPLTVYDNRGGKIDATYTYSDKKVSTFSFSSGLNYKFADNQAIYGRYSLGNKAPDMDMFVTANTAFGVANLDPIAQKIQQFEAGYKLKTGGMNLFVTPFYSIVSNVPQQTVGQETDDITTTYNTPALYNKFRTMGVELEVNQEFTEKFSVRAVATFQKSKAVEYRTWDLGANGVADDVIADYSGNETDNNAKVIFRVSPTYTSGKFYSSLDFSYMGKRAANVPNAFELPAYNQTNLNLGYNLTSKLQLQANINNLFNQLGVMGWSAPGGFPAALDRQGFTKEQLNANPNVVYSTLSLPARAYFITATYKF</sequence>
<dbReference type="Proteomes" id="UP000285211">
    <property type="component" value="Unassembled WGS sequence"/>
</dbReference>
<gene>
    <name evidence="17" type="ORF">EOD40_09100</name>
</gene>
<keyword evidence="7" id="KW-0408">Iron</keyword>
<feature type="domain" description="TonB-dependent receptor-like beta-barrel" evidence="15">
    <location>
        <begin position="561"/>
        <end position="897"/>
    </location>
</feature>
<evidence type="ECO:0000256" key="5">
    <source>
        <dbReference type="ARBA" id="ARBA00022692"/>
    </source>
</evidence>
<dbReference type="Gene3D" id="2.170.130.10">
    <property type="entry name" value="TonB-dependent receptor, plug domain"/>
    <property type="match status" value="1"/>
</dbReference>
<keyword evidence="2 12" id="KW-0813">Transport</keyword>
<keyword evidence="8" id="KW-0406">Ion transport</keyword>
<dbReference type="FunFam" id="2.60.40.1120:FF:000003">
    <property type="entry name" value="Outer membrane protein Omp121"/>
    <property type="match status" value="1"/>
</dbReference>
<name>A0A3S2U616_9FLAO</name>
<keyword evidence="5 12" id="KW-0812">Transmembrane</keyword>
<comment type="caution">
    <text evidence="17">The sequence shown here is derived from an EMBL/GenBank/DDBJ whole genome shotgun (WGS) entry which is preliminary data.</text>
</comment>
<dbReference type="InterPro" id="IPR000531">
    <property type="entry name" value="Beta-barrel_TonB"/>
</dbReference>
<dbReference type="GO" id="GO:0015344">
    <property type="term" value="F:siderophore uptake transmembrane transporter activity"/>
    <property type="evidence" value="ECO:0007669"/>
    <property type="project" value="TreeGrafter"/>
</dbReference>
<evidence type="ECO:0000259" key="15">
    <source>
        <dbReference type="Pfam" id="PF00593"/>
    </source>
</evidence>
<organism evidence="17 18">
    <name type="scientific">Flavobacterium sufflavum</name>
    <dbReference type="NCBI Taxonomy" id="1921138"/>
    <lineage>
        <taxon>Bacteria</taxon>
        <taxon>Pseudomonadati</taxon>
        <taxon>Bacteroidota</taxon>
        <taxon>Flavobacteriia</taxon>
        <taxon>Flavobacteriales</taxon>
        <taxon>Flavobacteriaceae</taxon>
        <taxon>Flavobacterium</taxon>
    </lineage>
</organism>
<dbReference type="InterPro" id="IPR008969">
    <property type="entry name" value="CarboxyPept-like_regulatory"/>
</dbReference>
<comment type="similarity">
    <text evidence="12 13">Belongs to the TonB-dependent receptor family.</text>
</comment>
<evidence type="ECO:0000256" key="13">
    <source>
        <dbReference type="RuleBase" id="RU003357"/>
    </source>
</evidence>